<organism evidence="1 2">
    <name type="scientific">Corynebacterium kroppenstedtii</name>
    <dbReference type="NCBI Taxonomy" id="161879"/>
    <lineage>
        <taxon>Bacteria</taxon>
        <taxon>Bacillati</taxon>
        <taxon>Actinomycetota</taxon>
        <taxon>Actinomycetes</taxon>
        <taxon>Mycobacteriales</taxon>
        <taxon>Corynebacteriaceae</taxon>
        <taxon>Corynebacterium</taxon>
    </lineage>
</organism>
<dbReference type="Proteomes" id="UP000249432">
    <property type="component" value="Unassembled WGS sequence"/>
</dbReference>
<evidence type="ECO:0000313" key="2">
    <source>
        <dbReference type="Proteomes" id="UP000249432"/>
    </source>
</evidence>
<accession>A0A2W5SR98</accession>
<reference evidence="1 2" key="1">
    <citation type="submission" date="2017-08" db="EMBL/GenBank/DDBJ databases">
        <title>Infants hospitalized years apart are colonized by the same room-sourced microbial strains.</title>
        <authorList>
            <person name="Brooks B."/>
            <person name="Olm M.R."/>
            <person name="Firek B.A."/>
            <person name="Baker R."/>
            <person name="Thomas B.C."/>
            <person name="Morowitz M.J."/>
            <person name="Banfield J.F."/>
        </authorList>
    </citation>
    <scope>NUCLEOTIDE SEQUENCE [LARGE SCALE GENOMIC DNA]</scope>
    <source>
        <strain evidence="1">S2_003_000_R1_3</strain>
    </source>
</reference>
<comment type="caution">
    <text evidence="1">The sequence shown here is derived from an EMBL/GenBank/DDBJ whole genome shotgun (WGS) entry which is preliminary data.</text>
</comment>
<dbReference type="EMBL" id="QFRA01000006">
    <property type="protein sequence ID" value="PZR05442.1"/>
    <property type="molecule type" value="Genomic_DNA"/>
</dbReference>
<sequence>MVEGSIVFVAQCVDSFSEGVDLNLEVVDPSGEFIFGAFGFFLDCLDESLPFGVAGLLFGDVFFAVGGGDGGEP</sequence>
<dbReference type="AlphaFoldDB" id="A0A2W5SR98"/>
<evidence type="ECO:0000313" key="1">
    <source>
        <dbReference type="EMBL" id="PZR05442.1"/>
    </source>
</evidence>
<name>A0A2W5SR98_9CORY</name>
<proteinExistence type="predicted"/>
<gene>
    <name evidence="1" type="ORF">DI525_03940</name>
</gene>
<protein>
    <submittedName>
        <fullName evidence="1">Uncharacterized protein</fullName>
    </submittedName>
</protein>